<dbReference type="EMBL" id="CP018171">
    <property type="protein sequence ID" value="APH71525.1"/>
    <property type="molecule type" value="Genomic_DNA"/>
</dbReference>
<dbReference type="STRING" id="1670800.BSQ44_09175"/>
<proteinExistence type="predicted"/>
<keyword evidence="1" id="KW-1133">Transmembrane helix</keyword>
<evidence type="ECO:0000313" key="2">
    <source>
        <dbReference type="EMBL" id="APH71525.1"/>
    </source>
</evidence>
<evidence type="ECO:0000313" key="3">
    <source>
        <dbReference type="Proteomes" id="UP000182840"/>
    </source>
</evidence>
<name>A0A1L3SQB2_9HYPH</name>
<feature type="transmembrane region" description="Helical" evidence="1">
    <location>
        <begin position="58"/>
        <end position="82"/>
    </location>
</feature>
<organism evidence="2 3">
    <name type="scientific">Aquibium oceanicum</name>
    <dbReference type="NCBI Taxonomy" id="1670800"/>
    <lineage>
        <taxon>Bacteria</taxon>
        <taxon>Pseudomonadati</taxon>
        <taxon>Pseudomonadota</taxon>
        <taxon>Alphaproteobacteria</taxon>
        <taxon>Hyphomicrobiales</taxon>
        <taxon>Phyllobacteriaceae</taxon>
        <taxon>Aquibium</taxon>
    </lineage>
</organism>
<keyword evidence="1" id="KW-0812">Transmembrane</keyword>
<reference evidence="3" key="1">
    <citation type="submission" date="2016-11" db="EMBL/GenBank/DDBJ databases">
        <title>Mesorhizobium oceanicum sp. nov., isolated from deep seawater in South China Sea.</title>
        <authorList>
            <person name="Fu G.-Y."/>
        </authorList>
    </citation>
    <scope>NUCLEOTIDE SEQUENCE [LARGE SCALE GENOMIC DNA]</scope>
    <source>
        <strain evidence="3">B7</strain>
    </source>
</reference>
<sequence length="91" mass="9411">MTTLDTTMLAIPRADRIISPGSLTGIAVVTALIGSQLITVTAAFLYSLVVLFHIPDGAATVLGVAFGALVLWGLAIIARLAYEAETDPANN</sequence>
<dbReference type="AlphaFoldDB" id="A0A1L3SQB2"/>
<dbReference type="Proteomes" id="UP000182840">
    <property type="component" value="Chromosome"/>
</dbReference>
<evidence type="ECO:0000256" key="1">
    <source>
        <dbReference type="SAM" id="Phobius"/>
    </source>
</evidence>
<accession>A0A1L3SQB2</accession>
<keyword evidence="1" id="KW-0472">Membrane</keyword>
<dbReference type="KEGG" id="meso:BSQ44_09175"/>
<keyword evidence="3" id="KW-1185">Reference proteome</keyword>
<feature type="transmembrane region" description="Helical" evidence="1">
    <location>
        <begin position="21"/>
        <end position="46"/>
    </location>
</feature>
<dbReference type="RefSeq" id="WP_072603278.1">
    <property type="nucleotide sequence ID" value="NZ_CP018171.1"/>
</dbReference>
<dbReference type="OrthoDB" id="8084294at2"/>
<protein>
    <submittedName>
        <fullName evidence="2">Uncharacterized protein</fullName>
    </submittedName>
</protein>
<gene>
    <name evidence="2" type="ORF">BSQ44_09175</name>
</gene>